<dbReference type="EMBL" id="AWUE01015476">
    <property type="protein sequence ID" value="OMO97101.1"/>
    <property type="molecule type" value="Genomic_DNA"/>
</dbReference>
<sequence length="250" mass="28833">MGFFSWCLTLYFGEVSVEDLFNVILGFALALIILENIRSAAAAAERIKKQRRRGRESSDEVPLDIMEGILSRLPVYQGAHYLTSLSRERRSRFVGFGYDPFNDDYKVVRFYNCWTSGHHDHLAIFYSLRLNSWERIKHGNLCVGYKNDDLMMTDIWVMKEYGNDESWTKLFSIRGAPLSKPLTYIHGGEQVLLLSTSTEGSAAAKLIYYNLKKEKIEKKINFFVCFPELVFAFRRQALLCHESLVSLGLL</sequence>
<evidence type="ECO:0000313" key="3">
    <source>
        <dbReference type="Proteomes" id="UP000187203"/>
    </source>
</evidence>
<keyword evidence="1" id="KW-1133">Transmembrane helix</keyword>
<gene>
    <name evidence="2" type="ORF">COLO4_14885</name>
</gene>
<evidence type="ECO:0000313" key="2">
    <source>
        <dbReference type="EMBL" id="OMO97101.1"/>
    </source>
</evidence>
<comment type="caution">
    <text evidence="2">The sequence shown here is derived from an EMBL/GenBank/DDBJ whole genome shotgun (WGS) entry which is preliminary data.</text>
</comment>
<dbReference type="OrthoDB" id="591557at2759"/>
<dbReference type="Proteomes" id="UP000187203">
    <property type="component" value="Unassembled WGS sequence"/>
</dbReference>
<name>A0A1R3JQS7_9ROSI</name>
<proteinExistence type="predicted"/>
<feature type="transmembrane region" description="Helical" evidence="1">
    <location>
        <begin position="20"/>
        <end position="44"/>
    </location>
</feature>
<keyword evidence="1" id="KW-0812">Transmembrane</keyword>
<organism evidence="2 3">
    <name type="scientific">Corchorus olitorius</name>
    <dbReference type="NCBI Taxonomy" id="93759"/>
    <lineage>
        <taxon>Eukaryota</taxon>
        <taxon>Viridiplantae</taxon>
        <taxon>Streptophyta</taxon>
        <taxon>Embryophyta</taxon>
        <taxon>Tracheophyta</taxon>
        <taxon>Spermatophyta</taxon>
        <taxon>Magnoliopsida</taxon>
        <taxon>eudicotyledons</taxon>
        <taxon>Gunneridae</taxon>
        <taxon>Pentapetalae</taxon>
        <taxon>rosids</taxon>
        <taxon>malvids</taxon>
        <taxon>Malvales</taxon>
        <taxon>Malvaceae</taxon>
        <taxon>Grewioideae</taxon>
        <taxon>Apeibeae</taxon>
        <taxon>Corchorus</taxon>
    </lineage>
</organism>
<protein>
    <submittedName>
        <fullName evidence="2">F-box protein</fullName>
    </submittedName>
</protein>
<keyword evidence="3" id="KW-1185">Reference proteome</keyword>
<accession>A0A1R3JQS7</accession>
<evidence type="ECO:0000256" key="1">
    <source>
        <dbReference type="SAM" id="Phobius"/>
    </source>
</evidence>
<dbReference type="AlphaFoldDB" id="A0A1R3JQS7"/>
<reference evidence="3" key="1">
    <citation type="submission" date="2013-09" db="EMBL/GenBank/DDBJ databases">
        <title>Corchorus olitorius genome sequencing.</title>
        <authorList>
            <person name="Alam M."/>
            <person name="Haque M.S."/>
            <person name="Islam M.S."/>
            <person name="Emdad E.M."/>
            <person name="Islam M.M."/>
            <person name="Ahmed B."/>
            <person name="Halim A."/>
            <person name="Hossen Q.M.M."/>
            <person name="Hossain M.Z."/>
            <person name="Ahmed R."/>
            <person name="Khan M.M."/>
            <person name="Islam R."/>
            <person name="Rashid M.M."/>
            <person name="Khan S.A."/>
            <person name="Rahman M.S."/>
            <person name="Alam M."/>
            <person name="Yahiya A.S."/>
            <person name="Khan M.S."/>
            <person name="Azam M.S."/>
            <person name="Haque T."/>
            <person name="Lashkar M.Z.H."/>
            <person name="Akhand A.I."/>
            <person name="Morshed G."/>
            <person name="Roy S."/>
            <person name="Uddin K.S."/>
            <person name="Rabeya T."/>
            <person name="Hossain A.S."/>
            <person name="Chowdhury A."/>
            <person name="Snigdha A.R."/>
            <person name="Mortoza M.S."/>
            <person name="Matin S.A."/>
            <person name="Hoque S.M.E."/>
            <person name="Islam M.K."/>
            <person name="Roy D.K."/>
            <person name="Haider R."/>
            <person name="Moosa M.M."/>
            <person name="Elias S.M."/>
            <person name="Hasan A.M."/>
            <person name="Jahan S."/>
            <person name="Shafiuddin M."/>
            <person name="Mahmood N."/>
            <person name="Shommy N.S."/>
        </authorList>
    </citation>
    <scope>NUCLEOTIDE SEQUENCE [LARGE SCALE GENOMIC DNA]</scope>
    <source>
        <strain evidence="3">cv. O-4</strain>
    </source>
</reference>
<keyword evidence="1" id="KW-0472">Membrane</keyword>